<feature type="repeat" description="TPR" evidence="3">
    <location>
        <begin position="129"/>
        <end position="162"/>
    </location>
</feature>
<reference evidence="5 6" key="1">
    <citation type="submission" date="2015-02" db="EMBL/GenBank/DDBJ databases">
        <title>Nostoc linckia genome annotation.</title>
        <authorList>
            <person name="Zhou Z."/>
        </authorList>
    </citation>
    <scope>NUCLEOTIDE SEQUENCE [LARGE SCALE GENOMIC DNA]</scope>
    <source>
        <strain evidence="6">z8</strain>
    </source>
</reference>
<dbReference type="PROSITE" id="PS50005">
    <property type="entry name" value="TPR"/>
    <property type="match status" value="7"/>
</dbReference>
<evidence type="ECO:0000256" key="3">
    <source>
        <dbReference type="PROSITE-ProRule" id="PRU00339"/>
    </source>
</evidence>
<feature type="domain" description="CHAT" evidence="4">
    <location>
        <begin position="672"/>
        <end position="973"/>
    </location>
</feature>
<feature type="repeat" description="TPR" evidence="3">
    <location>
        <begin position="169"/>
        <end position="202"/>
    </location>
</feature>
<dbReference type="PROSITE" id="PS50293">
    <property type="entry name" value="TPR_REGION"/>
    <property type="match status" value="1"/>
</dbReference>
<dbReference type="AlphaFoldDB" id="A0A9Q5ZCT2"/>
<feature type="repeat" description="TPR" evidence="3">
    <location>
        <begin position="209"/>
        <end position="242"/>
    </location>
</feature>
<dbReference type="Gene3D" id="1.25.40.10">
    <property type="entry name" value="Tetratricopeptide repeat domain"/>
    <property type="match status" value="3"/>
</dbReference>
<dbReference type="Pfam" id="PF12770">
    <property type="entry name" value="CHAT"/>
    <property type="match status" value="1"/>
</dbReference>
<dbReference type="InterPro" id="IPR024983">
    <property type="entry name" value="CHAT_dom"/>
</dbReference>
<comment type="caution">
    <text evidence="5">The sequence shown here is derived from an EMBL/GenBank/DDBJ whole genome shotgun (WGS) entry which is preliminary data.</text>
</comment>
<keyword evidence="1" id="KW-0677">Repeat</keyword>
<dbReference type="EMBL" id="LAHD01000030">
    <property type="protein sequence ID" value="PHK03974.1"/>
    <property type="molecule type" value="Genomic_DNA"/>
</dbReference>
<evidence type="ECO:0000256" key="2">
    <source>
        <dbReference type="ARBA" id="ARBA00022803"/>
    </source>
</evidence>
<dbReference type="RefSeq" id="WP_099068630.1">
    <property type="nucleotide sequence ID" value="NZ_LAHD01000030.1"/>
</dbReference>
<proteinExistence type="predicted"/>
<evidence type="ECO:0000256" key="1">
    <source>
        <dbReference type="ARBA" id="ARBA00022737"/>
    </source>
</evidence>
<dbReference type="SUPFAM" id="SSF48452">
    <property type="entry name" value="TPR-like"/>
    <property type="match status" value="3"/>
</dbReference>
<evidence type="ECO:0000313" key="6">
    <source>
        <dbReference type="Proteomes" id="UP000222310"/>
    </source>
</evidence>
<keyword evidence="2 3" id="KW-0802">TPR repeat</keyword>
<dbReference type="Pfam" id="PF13424">
    <property type="entry name" value="TPR_12"/>
    <property type="match status" value="4"/>
</dbReference>
<dbReference type="InterPro" id="IPR011990">
    <property type="entry name" value="TPR-like_helical_dom_sf"/>
</dbReference>
<name>A0A9Q5ZCT2_NOSLI</name>
<dbReference type="PANTHER" id="PTHR45641:SF19">
    <property type="entry name" value="NEPHROCYSTIN-3"/>
    <property type="match status" value="1"/>
</dbReference>
<organism evidence="5 6">
    <name type="scientific">Nostoc linckia z8</name>
    <dbReference type="NCBI Taxonomy" id="1628746"/>
    <lineage>
        <taxon>Bacteria</taxon>
        <taxon>Bacillati</taxon>
        <taxon>Cyanobacteriota</taxon>
        <taxon>Cyanophyceae</taxon>
        <taxon>Nostocales</taxon>
        <taxon>Nostocaceae</taxon>
        <taxon>Nostoc</taxon>
    </lineage>
</organism>
<dbReference type="PANTHER" id="PTHR45641">
    <property type="entry name" value="TETRATRICOPEPTIDE REPEAT PROTEIN (AFU_ORTHOLOGUE AFUA_6G03870)"/>
    <property type="match status" value="1"/>
</dbReference>
<gene>
    <name evidence="5" type="ORF">VF08_12990</name>
</gene>
<feature type="repeat" description="TPR" evidence="3">
    <location>
        <begin position="369"/>
        <end position="402"/>
    </location>
</feature>
<feature type="repeat" description="TPR" evidence="3">
    <location>
        <begin position="89"/>
        <end position="122"/>
    </location>
</feature>
<accession>A0A9Q5ZCT2</accession>
<evidence type="ECO:0000313" key="5">
    <source>
        <dbReference type="EMBL" id="PHK03974.1"/>
    </source>
</evidence>
<dbReference type="SMART" id="SM00028">
    <property type="entry name" value="TPR"/>
    <property type="match status" value="11"/>
</dbReference>
<feature type="repeat" description="TPR" evidence="3">
    <location>
        <begin position="329"/>
        <end position="362"/>
    </location>
</feature>
<dbReference type="Proteomes" id="UP000222310">
    <property type="component" value="Unassembled WGS sequence"/>
</dbReference>
<feature type="repeat" description="TPR" evidence="3">
    <location>
        <begin position="249"/>
        <end position="282"/>
    </location>
</feature>
<sequence>MHSFYFQLLRVLTVTILTFLTQSLYVLPAKSQNLSHQVDSLDSRQQKEAKRLFNQGIDEYSSRQFQQALLTFQKALAIYQNIQSHSDVADTLRMLGKTYLYLANYPEALNLLNQALIIERTIGYESNIRDTLNTLGAVYNNLSQYSQAIKFYHEALAISQAFNDKEGTLSTLKNIADIYQSQSKYSEALKYYNQSLAISREVGNLKYLAFNFNGIGTVYYLTGNYYQALDYYQQSLVFAKTANNLEVQSASLNNIGLVYNRLGQYDTAIKYYQQTIEIQKRIGDKTGEGQTLHNVGFAYDEKKQYFQALSFYQQAVRVFRTIGRQSSLSNTLNNIGYTYQLLGQSSQALKYLEEALRIVQQTGDRRIEGNTLDSIGTVYKNQGKFPQALTLYQQALAIRKEIGDRPGERITLANIGDVLIKQNQPQLAILFYKQSVNITESIRKDLRLLPNAQQKSYTNTIADTYRNLADLLLQQDRILEALQVLDLLKVQEIDDYLHNVRGNDITSRGVDVLPQEQQINRGFNDILTQQIQLGRKLAEFRKTPLDKRTPNQIEQIIELENKESEIIQEFLNFLKSPEVIRYIADINPTIRDHIVPLSTLTDSQRILQSLHERDENAVLLYPLISENSLELVVATSYTPPIHYKVDVKKQEINRAISDFSQALKNPSLDVKTPANKLYKWLIKPIESGLAAAKAKTIIYAPDGQLRYIPLAALYDGKQWLVERFNTNYITALSFTRFDRQPLPQLQILAGATTNRHIVNVGFASIGFESLPFAGKEVENIAAIIPKTKTLIDEQFNQKQTMYSLRNYPFVHLATHAHFVIGQPEESFILLGDGNIIRMPEIQTLQIKADLVVLSACNTGIGGINNGNGAEILGFGYQMQNAGAKATIASLWPVDDGGTQILMNTFYALLHQGNISKTEALRQAQVIMITGDFKLIGSQQDRVILQSTRNNVLPNVVNNLSHPHYWAPFFLIGNGL</sequence>
<evidence type="ECO:0000259" key="4">
    <source>
        <dbReference type="Pfam" id="PF12770"/>
    </source>
</evidence>
<protein>
    <recommendedName>
        <fullName evidence="4">CHAT domain-containing protein</fullName>
    </recommendedName>
</protein>
<dbReference type="InterPro" id="IPR019734">
    <property type="entry name" value="TPR_rpt"/>
</dbReference>